<dbReference type="AlphaFoldDB" id="A0AAV7T541"/>
<dbReference type="Proteomes" id="UP001066276">
    <property type="component" value="Chromosome 4_1"/>
</dbReference>
<evidence type="ECO:0000256" key="1">
    <source>
        <dbReference type="SAM" id="MobiDB-lite"/>
    </source>
</evidence>
<evidence type="ECO:0000313" key="3">
    <source>
        <dbReference type="Proteomes" id="UP001066276"/>
    </source>
</evidence>
<feature type="compositionally biased region" description="Basic residues" evidence="1">
    <location>
        <begin position="53"/>
        <end position="65"/>
    </location>
</feature>
<reference evidence="2" key="1">
    <citation type="journal article" date="2022" name="bioRxiv">
        <title>Sequencing and chromosome-scale assembly of the giantPleurodeles waltlgenome.</title>
        <authorList>
            <person name="Brown T."/>
            <person name="Elewa A."/>
            <person name="Iarovenko S."/>
            <person name="Subramanian E."/>
            <person name="Araus A.J."/>
            <person name="Petzold A."/>
            <person name="Susuki M."/>
            <person name="Suzuki K.-i.T."/>
            <person name="Hayashi T."/>
            <person name="Toyoda A."/>
            <person name="Oliveira C."/>
            <person name="Osipova E."/>
            <person name="Leigh N.D."/>
            <person name="Simon A."/>
            <person name="Yun M.H."/>
        </authorList>
    </citation>
    <scope>NUCLEOTIDE SEQUENCE</scope>
    <source>
        <strain evidence="2">20211129_DDA</strain>
        <tissue evidence="2">Liver</tissue>
    </source>
</reference>
<dbReference type="EMBL" id="JANPWB010000007">
    <property type="protein sequence ID" value="KAJ1171682.1"/>
    <property type="molecule type" value="Genomic_DNA"/>
</dbReference>
<name>A0AAV7T541_PLEWA</name>
<comment type="caution">
    <text evidence="2">The sequence shown here is derived from an EMBL/GenBank/DDBJ whole genome shotgun (WGS) entry which is preliminary data.</text>
</comment>
<proteinExistence type="predicted"/>
<keyword evidence="3" id="KW-1185">Reference proteome</keyword>
<accession>A0AAV7T541</accession>
<gene>
    <name evidence="2" type="ORF">NDU88_003540</name>
</gene>
<protein>
    <submittedName>
        <fullName evidence="2">Uncharacterized protein</fullName>
    </submittedName>
</protein>
<organism evidence="2 3">
    <name type="scientific">Pleurodeles waltl</name>
    <name type="common">Iberian ribbed newt</name>
    <dbReference type="NCBI Taxonomy" id="8319"/>
    <lineage>
        <taxon>Eukaryota</taxon>
        <taxon>Metazoa</taxon>
        <taxon>Chordata</taxon>
        <taxon>Craniata</taxon>
        <taxon>Vertebrata</taxon>
        <taxon>Euteleostomi</taxon>
        <taxon>Amphibia</taxon>
        <taxon>Batrachia</taxon>
        <taxon>Caudata</taxon>
        <taxon>Salamandroidea</taxon>
        <taxon>Salamandridae</taxon>
        <taxon>Pleurodelinae</taxon>
        <taxon>Pleurodeles</taxon>
    </lineage>
</organism>
<feature type="region of interest" description="Disordered" evidence="1">
    <location>
        <begin position="36"/>
        <end position="148"/>
    </location>
</feature>
<evidence type="ECO:0000313" key="2">
    <source>
        <dbReference type="EMBL" id="KAJ1171682.1"/>
    </source>
</evidence>
<sequence>MWRKGAKTVKRRSSIKQEVLNAIACPVIIQAPGGPDIWRRGGPTTYGSATTRKSTRFKNPARNKAARCTGTSSQPRPPNLKAGHRDPAPKAPTRRTHKKPSPGTHQSLAYTPRAPKQPALTVLGSRPRAPNTARQGTDTRLLAPPDRRNCARPHTIVLAGTDNRLLAPPDRRNCARRVTLRTARAQLQQDRSCIHALPVKKKKTARRNTGQPGYHRTQEQ</sequence>
<feature type="region of interest" description="Disordered" evidence="1">
    <location>
        <begin position="200"/>
        <end position="220"/>
    </location>
</feature>